<evidence type="ECO:0000313" key="2">
    <source>
        <dbReference type="EMBL" id="KAA0177521.1"/>
    </source>
</evidence>
<dbReference type="AlphaFoldDB" id="A0A5A8EPB4"/>
<reference evidence="2 3" key="1">
    <citation type="submission" date="2019-07" db="EMBL/GenBank/DDBJ databases">
        <title>Genomes of Cafeteria roenbergensis.</title>
        <authorList>
            <person name="Fischer M.G."/>
            <person name="Hackl T."/>
            <person name="Roman M."/>
        </authorList>
    </citation>
    <scope>NUCLEOTIDE SEQUENCE [LARGE SCALE GENOMIC DNA]</scope>
    <source>
        <strain evidence="2 3">E4-10P</strain>
    </source>
</reference>
<sequence length="329" mass="32796">MDGSRERDRAITVGQALALATEALEASPAHPWQCHENWDHAAAAKLASASAALRESAAALRAVASSEGALSPRGAATTEGPPGSAGNQNLRWSTPMARLLATSGASAALAERRQAVEHAHTHSKGVAAAAKTVVEASASAVAAAEKAAADSISQACPAANLPAGLVKQYAAASVRAAGGSASALLTALPVLLAVAALQREGGSGSRFEADAEKRELSGNGDGDGSDALEQRPSEQAALHGLVVVHAFSPGVSVEVSIGAVDGRVVACQVHIIEPTAPGIDDLEGTSALEGDLSGDIQLATGSSGFSALDEEAELLNYAARVAGTSETPA</sequence>
<dbReference type="Proteomes" id="UP000322899">
    <property type="component" value="Unassembled WGS sequence"/>
</dbReference>
<proteinExistence type="predicted"/>
<feature type="region of interest" description="Disordered" evidence="1">
    <location>
        <begin position="203"/>
        <end position="228"/>
    </location>
</feature>
<feature type="region of interest" description="Disordered" evidence="1">
    <location>
        <begin position="68"/>
        <end position="90"/>
    </location>
</feature>
<gene>
    <name evidence="2" type="ORF">FNF27_01298</name>
</gene>
<dbReference type="EMBL" id="VLTO01000004">
    <property type="protein sequence ID" value="KAA0177521.1"/>
    <property type="molecule type" value="Genomic_DNA"/>
</dbReference>
<evidence type="ECO:0000256" key="1">
    <source>
        <dbReference type="SAM" id="MobiDB-lite"/>
    </source>
</evidence>
<evidence type="ECO:0000313" key="3">
    <source>
        <dbReference type="Proteomes" id="UP000322899"/>
    </source>
</evidence>
<organism evidence="2 3">
    <name type="scientific">Cafeteria roenbergensis</name>
    <name type="common">Marine flagellate</name>
    <dbReference type="NCBI Taxonomy" id="33653"/>
    <lineage>
        <taxon>Eukaryota</taxon>
        <taxon>Sar</taxon>
        <taxon>Stramenopiles</taxon>
        <taxon>Bigyra</taxon>
        <taxon>Opalozoa</taxon>
        <taxon>Bicosoecida</taxon>
        <taxon>Cafeteriaceae</taxon>
        <taxon>Cafeteria</taxon>
    </lineage>
</organism>
<name>A0A5A8EPB4_CAFRO</name>
<protein>
    <submittedName>
        <fullName evidence="2">Uncharacterized protein</fullName>
    </submittedName>
</protein>
<comment type="caution">
    <text evidence="2">The sequence shown here is derived from an EMBL/GenBank/DDBJ whole genome shotgun (WGS) entry which is preliminary data.</text>
</comment>
<accession>A0A5A8EPB4</accession>
<feature type="compositionally biased region" description="Basic and acidic residues" evidence="1">
    <location>
        <begin position="207"/>
        <end position="216"/>
    </location>
</feature>